<dbReference type="EMBL" id="JARCJK010000023">
    <property type="protein sequence ID" value="MDE4168167.1"/>
    <property type="molecule type" value="Genomic_DNA"/>
</dbReference>
<dbReference type="Pfam" id="PF08548">
    <property type="entry name" value="Peptidase_M10_C"/>
    <property type="match status" value="1"/>
</dbReference>
<dbReference type="InterPro" id="IPR013858">
    <property type="entry name" value="Peptidase_M10B_C"/>
</dbReference>
<dbReference type="InterPro" id="IPR018511">
    <property type="entry name" value="Hemolysin-typ_Ca-bd_CS"/>
</dbReference>
<feature type="domain" description="NIDO" evidence="7">
    <location>
        <begin position="185"/>
        <end position="318"/>
    </location>
</feature>
<organism evidence="8 9">
    <name type="scientific">Phaeobacter gallaeciensis</name>
    <dbReference type="NCBI Taxonomy" id="60890"/>
    <lineage>
        <taxon>Bacteria</taxon>
        <taxon>Pseudomonadati</taxon>
        <taxon>Pseudomonadota</taxon>
        <taxon>Alphaproteobacteria</taxon>
        <taxon>Rhodobacterales</taxon>
        <taxon>Roseobacteraceae</taxon>
        <taxon>Phaeobacter</taxon>
    </lineage>
</organism>
<dbReference type="InterPro" id="IPR024079">
    <property type="entry name" value="MetalloPept_cat_dom_sf"/>
</dbReference>
<feature type="region of interest" description="Disordered" evidence="6">
    <location>
        <begin position="583"/>
        <end position="627"/>
    </location>
</feature>
<evidence type="ECO:0000256" key="2">
    <source>
        <dbReference type="ARBA" id="ARBA00004613"/>
    </source>
</evidence>
<evidence type="ECO:0000256" key="4">
    <source>
        <dbReference type="ARBA" id="ARBA00022737"/>
    </source>
</evidence>
<comment type="cofactor">
    <cofactor evidence="1">
        <name>Ca(2+)</name>
        <dbReference type="ChEBI" id="CHEBI:29108"/>
    </cofactor>
</comment>
<evidence type="ECO:0000259" key="7">
    <source>
        <dbReference type="PROSITE" id="PS51220"/>
    </source>
</evidence>
<sequence>MAFNDYRSLLVSDTEAWHDGSGVITYSFIGTEMPRYYRKLDTDGDGTKDAWNISGEIVPFTNDVSMTVEQRAMTSAAISAWNEVANVNLQPGTIARGGTDSTFGTPVTGNGTLVAAGGSALPVNDDGSSLVDMSAVFEEGLNFFGEEYDASQIYVNTNGNITFGSGLSQYTPSGISAGSTPMIAAFWADVDTRAGQPIYVDVDAEADVVTITWEDVGFYDQHAEPSNSFQMQLYDRGEGDFDIVFRYEDINWSAGTASGGDEETGLGGTPARAGYSAGNSADFFELPQSGNESAITNLENTTGNTGVEGLWVFEVRNGAIVGDITFAATEFDDPDLFGYVADFPNPNHLGDRPSKAGDLWINSANEDQFIPGTGPVYGHTSWNTYLHELGHALGLRHPNEAPNDDSTNAQYTVMSYVEHPSESGEDLSDQAYSLTPMVWDIQAMQELYGANTTTRASDTVYFGDGGGTHDTAEYQYATNADNDLGMQVKGEDGTYRDVYLTIWDAGGQDLIDASDLSTRSLIDLRPGAYSTIGEETDNIAVAAAVRQDGAVINFIEDAWGGSAKDRIIGNNADNELRGGGARDVIRGGRGSDDIAGEGGNDRLFGNGGGDLMQGGRGKDKMNGGGGGDDLFGDAGRDTLKGRNGSDLLDGGDGRDKLLGGGGNDTLDGGVGNDLLIGQKGGDTFVFSEGRDKVKGFGGADEIDLSSAEGISDFTDLSNNHLSEARGNVVITDDNGDSMILVNRDISDLSADDFLF</sequence>
<dbReference type="Proteomes" id="UP001218364">
    <property type="component" value="Unassembled WGS sequence"/>
</dbReference>
<dbReference type="PROSITE" id="PS00330">
    <property type="entry name" value="HEMOLYSIN_CALCIUM"/>
    <property type="match status" value="2"/>
</dbReference>
<dbReference type="InterPro" id="IPR011049">
    <property type="entry name" value="Serralysin-like_metalloprot_C"/>
</dbReference>
<evidence type="ECO:0000313" key="9">
    <source>
        <dbReference type="Proteomes" id="UP001218364"/>
    </source>
</evidence>
<dbReference type="SMART" id="SM00539">
    <property type="entry name" value="NIDO"/>
    <property type="match status" value="1"/>
</dbReference>
<dbReference type="PANTHER" id="PTHR13802">
    <property type="entry name" value="MUCIN 4-RELATED"/>
    <property type="match status" value="1"/>
</dbReference>
<evidence type="ECO:0000256" key="1">
    <source>
        <dbReference type="ARBA" id="ARBA00001913"/>
    </source>
</evidence>
<dbReference type="InterPro" id="IPR001343">
    <property type="entry name" value="Hemolysn_Ca-bd"/>
</dbReference>
<dbReference type="Pfam" id="PF06119">
    <property type="entry name" value="NIDO"/>
    <property type="match status" value="1"/>
</dbReference>
<dbReference type="SUPFAM" id="SSF51120">
    <property type="entry name" value="beta-Roll"/>
    <property type="match status" value="2"/>
</dbReference>
<proteinExistence type="predicted"/>
<comment type="caution">
    <text evidence="8">The sequence shown here is derived from an EMBL/GenBank/DDBJ whole genome shotgun (WGS) entry which is preliminary data.</text>
</comment>
<dbReference type="GO" id="GO:0005576">
    <property type="term" value="C:extracellular region"/>
    <property type="evidence" value="ECO:0007669"/>
    <property type="project" value="UniProtKB-SubCell"/>
</dbReference>
<keyword evidence="5" id="KW-1015">Disulfide bond</keyword>
<dbReference type="InterPro" id="IPR051495">
    <property type="entry name" value="Epithelial_Barrier/Signaling"/>
</dbReference>
<dbReference type="PANTHER" id="PTHR13802:SF52">
    <property type="entry name" value="MUCIN-4"/>
    <property type="match status" value="1"/>
</dbReference>
<evidence type="ECO:0000256" key="3">
    <source>
        <dbReference type="ARBA" id="ARBA00022525"/>
    </source>
</evidence>
<dbReference type="PROSITE" id="PS51220">
    <property type="entry name" value="NIDO"/>
    <property type="match status" value="1"/>
</dbReference>
<reference evidence="8 9" key="1">
    <citation type="submission" date="2023-02" db="EMBL/GenBank/DDBJ databases">
        <title>Population genomics of bacteria associated with diatom.</title>
        <authorList>
            <person name="Xie J."/>
            <person name="Wang H."/>
        </authorList>
    </citation>
    <scope>NUCLEOTIDE SEQUENCE [LARGE SCALE GENOMIC DNA]</scope>
    <source>
        <strain evidence="8 9">PT47_8</strain>
    </source>
</reference>
<dbReference type="AlphaFoldDB" id="A0ABD4XF65"/>
<dbReference type="Gene3D" id="2.150.10.10">
    <property type="entry name" value="Serralysin-like metalloprotease, C-terminal"/>
    <property type="match status" value="2"/>
</dbReference>
<evidence type="ECO:0000256" key="5">
    <source>
        <dbReference type="ARBA" id="ARBA00023157"/>
    </source>
</evidence>
<dbReference type="Pfam" id="PF00353">
    <property type="entry name" value="HemolysinCabind"/>
    <property type="match status" value="3"/>
</dbReference>
<keyword evidence="4" id="KW-0677">Repeat</keyword>
<dbReference type="Gene3D" id="3.40.390.10">
    <property type="entry name" value="Collagenase (Catalytic Domain)"/>
    <property type="match status" value="2"/>
</dbReference>
<dbReference type="RefSeq" id="WP_274838908.1">
    <property type="nucleotide sequence ID" value="NZ_JARCJE010000029.1"/>
</dbReference>
<protein>
    <submittedName>
        <fullName evidence="8">Nidogen-like domain-containing protein</fullName>
    </submittedName>
</protein>
<accession>A0ABD4XF65</accession>
<dbReference type="PRINTS" id="PR00313">
    <property type="entry name" value="CABNDNGRPT"/>
</dbReference>
<dbReference type="InterPro" id="IPR003886">
    <property type="entry name" value="NIDO_dom"/>
</dbReference>
<evidence type="ECO:0000313" key="8">
    <source>
        <dbReference type="EMBL" id="MDE4168167.1"/>
    </source>
</evidence>
<evidence type="ECO:0000256" key="6">
    <source>
        <dbReference type="SAM" id="MobiDB-lite"/>
    </source>
</evidence>
<feature type="compositionally biased region" description="Basic and acidic residues" evidence="6">
    <location>
        <begin position="583"/>
        <end position="592"/>
    </location>
</feature>
<feature type="compositionally biased region" description="Gly residues" evidence="6">
    <location>
        <begin position="605"/>
        <end position="615"/>
    </location>
</feature>
<gene>
    <name evidence="8" type="ORF">PXK24_21010</name>
</gene>
<comment type="subcellular location">
    <subcellularLocation>
        <location evidence="2">Secreted</location>
    </subcellularLocation>
</comment>
<keyword evidence="3" id="KW-0964">Secreted</keyword>
<name>A0ABD4XF65_9RHOB</name>
<dbReference type="SUPFAM" id="SSF55486">
    <property type="entry name" value="Metalloproteases ('zincins'), catalytic domain"/>
    <property type="match status" value="1"/>
</dbReference>